<organism evidence="2 3">
    <name type="scientific">Phytoactinopolyspora alkaliphila</name>
    <dbReference type="NCBI Taxonomy" id="1783498"/>
    <lineage>
        <taxon>Bacteria</taxon>
        <taxon>Bacillati</taxon>
        <taxon>Actinomycetota</taxon>
        <taxon>Actinomycetes</taxon>
        <taxon>Jiangellales</taxon>
        <taxon>Jiangellaceae</taxon>
        <taxon>Phytoactinopolyspora</taxon>
    </lineage>
</organism>
<protein>
    <submittedName>
        <fullName evidence="2">Uncharacterized protein</fullName>
    </submittedName>
</protein>
<proteinExistence type="predicted"/>
<name>A0A6N9YPK6_9ACTN</name>
<keyword evidence="3" id="KW-1185">Reference proteome</keyword>
<sequence>MWIHRATPPTQRAAALASRAHTGVPLTTRADAEHKEHPGGISDWQINPGSAAART</sequence>
<dbReference type="AlphaFoldDB" id="A0A6N9YPK6"/>
<feature type="region of interest" description="Disordered" evidence="1">
    <location>
        <begin position="1"/>
        <end position="55"/>
    </location>
</feature>
<comment type="caution">
    <text evidence="2">The sequence shown here is derived from an EMBL/GenBank/DDBJ whole genome shotgun (WGS) entry which is preliminary data.</text>
</comment>
<evidence type="ECO:0000313" key="3">
    <source>
        <dbReference type="Proteomes" id="UP000469185"/>
    </source>
</evidence>
<dbReference type="RefSeq" id="WP_163819674.1">
    <property type="nucleotide sequence ID" value="NZ_JAAGOB010000008.1"/>
</dbReference>
<dbReference type="EMBL" id="JAAGOB010000008">
    <property type="protein sequence ID" value="NED96904.1"/>
    <property type="molecule type" value="Genomic_DNA"/>
</dbReference>
<accession>A0A6N9YPK6</accession>
<evidence type="ECO:0000256" key="1">
    <source>
        <dbReference type="SAM" id="MobiDB-lite"/>
    </source>
</evidence>
<dbReference type="Proteomes" id="UP000469185">
    <property type="component" value="Unassembled WGS sequence"/>
</dbReference>
<evidence type="ECO:0000313" key="2">
    <source>
        <dbReference type="EMBL" id="NED96904.1"/>
    </source>
</evidence>
<gene>
    <name evidence="2" type="ORF">G1H11_16480</name>
</gene>
<reference evidence="2 3" key="1">
    <citation type="submission" date="2020-02" db="EMBL/GenBank/DDBJ databases">
        <authorList>
            <person name="Li X.-J."/>
            <person name="Feng X.-M."/>
        </authorList>
    </citation>
    <scope>NUCLEOTIDE SEQUENCE [LARGE SCALE GENOMIC DNA]</scope>
    <source>
        <strain evidence="2 3">CGMCC 4.7225</strain>
    </source>
</reference>